<sequence>MCPPSNSSPPDKPLPELPVLKQTAEPRTPIAKHSPRALFAPIIWFSQETNGCFACLGCETKPIFQEFNDLRTHLDDKHPATIDSIFHRCECDNRTYLGFTNYMCASVWLSRLGKKKY</sequence>
<proteinExistence type="predicted"/>
<protein>
    <submittedName>
        <fullName evidence="2">Uncharacterized protein</fullName>
    </submittedName>
</protein>
<evidence type="ECO:0000256" key="1">
    <source>
        <dbReference type="SAM" id="MobiDB-lite"/>
    </source>
</evidence>
<feature type="compositionally biased region" description="Pro residues" evidence="1">
    <location>
        <begin position="1"/>
        <end position="16"/>
    </location>
</feature>
<organism evidence="2 3">
    <name type="scientific">Pyronema omphalodes (strain CBS 100304)</name>
    <name type="common">Pyronema confluens</name>
    <dbReference type="NCBI Taxonomy" id="1076935"/>
    <lineage>
        <taxon>Eukaryota</taxon>
        <taxon>Fungi</taxon>
        <taxon>Dikarya</taxon>
        <taxon>Ascomycota</taxon>
        <taxon>Pezizomycotina</taxon>
        <taxon>Pezizomycetes</taxon>
        <taxon>Pezizales</taxon>
        <taxon>Pyronemataceae</taxon>
        <taxon>Pyronema</taxon>
    </lineage>
</organism>
<feature type="region of interest" description="Disordered" evidence="1">
    <location>
        <begin position="1"/>
        <end position="29"/>
    </location>
</feature>
<accession>U4KZ04</accession>
<evidence type="ECO:0000313" key="3">
    <source>
        <dbReference type="Proteomes" id="UP000018144"/>
    </source>
</evidence>
<dbReference type="AlphaFoldDB" id="U4KZ04"/>
<name>U4KZ04_PYROM</name>
<reference evidence="2 3" key="1">
    <citation type="journal article" date="2013" name="PLoS Genet.">
        <title>The genome and development-dependent transcriptomes of Pyronema confluens: a window into fungal evolution.</title>
        <authorList>
            <person name="Traeger S."/>
            <person name="Altegoer F."/>
            <person name="Freitag M."/>
            <person name="Gabaldon T."/>
            <person name="Kempken F."/>
            <person name="Kumar A."/>
            <person name="Marcet-Houben M."/>
            <person name="Poggeler S."/>
            <person name="Stajich J.E."/>
            <person name="Nowrousian M."/>
        </authorList>
    </citation>
    <scope>NUCLEOTIDE SEQUENCE [LARGE SCALE GENOMIC DNA]</scope>
    <source>
        <strain evidence="3">CBS 100304</strain>
        <tissue evidence="2">Vegetative mycelium</tissue>
    </source>
</reference>
<gene>
    <name evidence="2" type="ORF">PCON_06835</name>
</gene>
<keyword evidence="3" id="KW-1185">Reference proteome</keyword>
<dbReference type="EMBL" id="HF935346">
    <property type="protein sequence ID" value="CCX07246.1"/>
    <property type="molecule type" value="Genomic_DNA"/>
</dbReference>
<dbReference type="Proteomes" id="UP000018144">
    <property type="component" value="Unassembled WGS sequence"/>
</dbReference>
<evidence type="ECO:0000313" key="2">
    <source>
        <dbReference type="EMBL" id="CCX07246.1"/>
    </source>
</evidence>